<organism evidence="17">
    <name type="scientific">uncultured Thiotrichaceae bacterium</name>
    <dbReference type="NCBI Taxonomy" id="298394"/>
    <lineage>
        <taxon>Bacteria</taxon>
        <taxon>Pseudomonadati</taxon>
        <taxon>Pseudomonadota</taxon>
        <taxon>Gammaproteobacteria</taxon>
        <taxon>Thiotrichales</taxon>
        <taxon>Thiotrichaceae</taxon>
        <taxon>environmental samples</taxon>
    </lineage>
</organism>
<feature type="binding site" evidence="12">
    <location>
        <position position="355"/>
    </location>
    <ligand>
        <name>Zn(2+)</name>
        <dbReference type="ChEBI" id="CHEBI:29105"/>
        <note>catalytic</note>
    </ligand>
</feature>
<feature type="transmembrane region" description="Helical" evidence="14">
    <location>
        <begin position="147"/>
        <end position="168"/>
    </location>
</feature>
<keyword evidence="4 12" id="KW-0479">Metal-binding</keyword>
<name>A0A6S6SWX6_9GAMM</name>
<gene>
    <name evidence="17" type="ORF">HELGO_WM36902</name>
</gene>
<feature type="active site" description="Proton donor" evidence="11">
    <location>
        <position position="359"/>
    </location>
</feature>
<dbReference type="AlphaFoldDB" id="A0A6S6SWX6"/>
<keyword evidence="2 13" id="KW-0645">Protease</keyword>
<evidence type="ECO:0000256" key="4">
    <source>
        <dbReference type="ARBA" id="ARBA00022723"/>
    </source>
</evidence>
<dbReference type="CDD" id="cd07343">
    <property type="entry name" value="M48A_Zmpste24p_like"/>
    <property type="match status" value="1"/>
</dbReference>
<evidence type="ECO:0000256" key="6">
    <source>
        <dbReference type="ARBA" id="ARBA00022824"/>
    </source>
</evidence>
<feature type="transmembrane region" description="Helical" evidence="14">
    <location>
        <begin position="99"/>
        <end position="126"/>
    </location>
</feature>
<dbReference type="InterPro" id="IPR027057">
    <property type="entry name" value="CAXX_Prtase_1"/>
</dbReference>
<reference evidence="17" key="1">
    <citation type="submission" date="2020-01" db="EMBL/GenBank/DDBJ databases">
        <authorList>
            <person name="Meier V. D."/>
            <person name="Meier V D."/>
        </authorList>
    </citation>
    <scope>NUCLEOTIDE SEQUENCE</scope>
    <source>
        <strain evidence="17">HLG_WM_MAG_08</strain>
    </source>
</reference>
<dbReference type="SUPFAM" id="SSF103473">
    <property type="entry name" value="MFS general substrate transporter"/>
    <property type="match status" value="1"/>
</dbReference>
<evidence type="ECO:0000256" key="1">
    <source>
        <dbReference type="ARBA" id="ARBA00004477"/>
    </source>
</evidence>
<feature type="transmembrane region" description="Helical" evidence="14">
    <location>
        <begin position="174"/>
        <end position="194"/>
    </location>
</feature>
<keyword evidence="7 12" id="KW-0862">Zinc</keyword>
<feature type="transmembrane region" description="Helical" evidence="14">
    <location>
        <begin position="291"/>
        <end position="309"/>
    </location>
</feature>
<dbReference type="InterPro" id="IPR036259">
    <property type="entry name" value="MFS_trans_sf"/>
</dbReference>
<proteinExistence type="inferred from homology"/>
<evidence type="ECO:0000256" key="7">
    <source>
        <dbReference type="ARBA" id="ARBA00022833"/>
    </source>
</evidence>
<dbReference type="EMBL" id="CACVAV010000168">
    <property type="protein sequence ID" value="CAA6810624.1"/>
    <property type="molecule type" value="Genomic_DNA"/>
</dbReference>
<evidence type="ECO:0000256" key="14">
    <source>
        <dbReference type="SAM" id="Phobius"/>
    </source>
</evidence>
<evidence type="ECO:0000256" key="11">
    <source>
        <dbReference type="PIRSR" id="PIRSR627057-1"/>
    </source>
</evidence>
<keyword evidence="8 14" id="KW-1133">Transmembrane helix</keyword>
<dbReference type="InterPro" id="IPR032456">
    <property type="entry name" value="Peptidase_M48_N"/>
</dbReference>
<evidence type="ECO:0000256" key="10">
    <source>
        <dbReference type="ARBA" id="ARBA00023136"/>
    </source>
</evidence>
<evidence type="ECO:0000313" key="17">
    <source>
        <dbReference type="EMBL" id="CAA6810624.1"/>
    </source>
</evidence>
<dbReference type="Pfam" id="PF01435">
    <property type="entry name" value="Peptidase_M48"/>
    <property type="match status" value="1"/>
</dbReference>
<comment type="cofactor">
    <cofactor evidence="12 13">
        <name>Zn(2+)</name>
        <dbReference type="ChEBI" id="CHEBI:29105"/>
    </cofactor>
    <text evidence="12 13">Binds 1 zinc ion per subunit.</text>
</comment>
<sequence>MQTFTVIFLFFLLASTLVQLWLSLRQKQHVSQHRAAVPEAFTGKITLAEHQKAADYTLEKGSFGRIELMLGFVILLVWTLGGGLNWLDQLWRGFEWGPLWTGTAVILSLTLISGLIDLPASLYRTFVLEEKFGFNKMTLKTLVVDTLKGAALGVVIGVPLIMFILWLMESAGTYWWLYAWVGLTGFSLLMTWAYPKFISPLFNKFKPLEEGEVADRVNGLLERTGFNSKGVFVMDGSKRSGHGNAYFTGFGKNKRIVFFDTLLEHLTPAQVEAVLAHELGHFKRKHIVKGMALSIAMTFAGFAVLAWLMQQEWFYTGLGVSQSSTYMALILFMVASPVFTFFIGPLMSRLSRKHEFEADEFAAQQSSASELIAALVGLYKENASTLTPDPLHSAFYDSHPPAAIRIAHLQEQN</sequence>
<evidence type="ECO:0000256" key="2">
    <source>
        <dbReference type="ARBA" id="ARBA00022670"/>
    </source>
</evidence>
<keyword evidence="3 14" id="KW-0812">Transmembrane</keyword>
<dbReference type="FunFam" id="3.30.2010.10:FF:000002">
    <property type="entry name" value="CAAX prenyl protease"/>
    <property type="match status" value="1"/>
</dbReference>
<protein>
    <submittedName>
        <fullName evidence="17">Peptidase M48</fullName>
    </submittedName>
</protein>
<evidence type="ECO:0000256" key="5">
    <source>
        <dbReference type="ARBA" id="ARBA00022801"/>
    </source>
</evidence>
<evidence type="ECO:0000259" key="15">
    <source>
        <dbReference type="Pfam" id="PF01435"/>
    </source>
</evidence>
<keyword evidence="10 14" id="KW-0472">Membrane</keyword>
<evidence type="ECO:0000256" key="3">
    <source>
        <dbReference type="ARBA" id="ARBA00022692"/>
    </source>
</evidence>
<evidence type="ECO:0000256" key="9">
    <source>
        <dbReference type="ARBA" id="ARBA00023049"/>
    </source>
</evidence>
<feature type="domain" description="Peptidase M48" evidence="15">
    <location>
        <begin position="207"/>
        <end position="411"/>
    </location>
</feature>
<dbReference type="GO" id="GO:0046872">
    <property type="term" value="F:metal ion binding"/>
    <property type="evidence" value="ECO:0007669"/>
    <property type="project" value="UniProtKB-KW"/>
</dbReference>
<evidence type="ECO:0000256" key="12">
    <source>
        <dbReference type="PIRSR" id="PIRSR627057-2"/>
    </source>
</evidence>
<dbReference type="GO" id="GO:0004222">
    <property type="term" value="F:metalloendopeptidase activity"/>
    <property type="evidence" value="ECO:0007669"/>
    <property type="project" value="InterPro"/>
</dbReference>
<accession>A0A6S6SWX6</accession>
<dbReference type="Pfam" id="PF16491">
    <property type="entry name" value="Peptidase_M48_N"/>
    <property type="match status" value="1"/>
</dbReference>
<keyword evidence="9 13" id="KW-0482">Metalloprotease</keyword>
<evidence type="ECO:0000256" key="8">
    <source>
        <dbReference type="ARBA" id="ARBA00022989"/>
    </source>
</evidence>
<keyword evidence="6" id="KW-0256">Endoplasmic reticulum</keyword>
<dbReference type="PANTHER" id="PTHR10120">
    <property type="entry name" value="CAAX PRENYL PROTEASE 1"/>
    <property type="match status" value="1"/>
</dbReference>
<dbReference type="Gene3D" id="3.30.2010.10">
    <property type="entry name" value="Metalloproteases ('zincins'), catalytic domain"/>
    <property type="match status" value="1"/>
</dbReference>
<feature type="active site" evidence="11">
    <location>
        <position position="278"/>
    </location>
</feature>
<feature type="transmembrane region" description="Helical" evidence="14">
    <location>
        <begin position="6"/>
        <end position="24"/>
    </location>
</feature>
<evidence type="ECO:0000256" key="13">
    <source>
        <dbReference type="RuleBase" id="RU003983"/>
    </source>
</evidence>
<comment type="similarity">
    <text evidence="13">Belongs to the peptidase M48 family.</text>
</comment>
<feature type="domain" description="CAAX prenyl protease 1 N-terminal" evidence="16">
    <location>
        <begin position="26"/>
        <end position="204"/>
    </location>
</feature>
<dbReference type="GO" id="GO:0071586">
    <property type="term" value="P:CAAX-box protein processing"/>
    <property type="evidence" value="ECO:0007669"/>
    <property type="project" value="InterPro"/>
</dbReference>
<feature type="binding site" evidence="12">
    <location>
        <position position="277"/>
    </location>
    <ligand>
        <name>Zn(2+)</name>
        <dbReference type="ChEBI" id="CHEBI:29105"/>
        <note>catalytic</note>
    </ligand>
</feature>
<dbReference type="InterPro" id="IPR001915">
    <property type="entry name" value="Peptidase_M48"/>
</dbReference>
<comment type="subcellular location">
    <subcellularLocation>
        <location evidence="1">Endoplasmic reticulum membrane</location>
        <topology evidence="1">Multi-pass membrane protein</topology>
    </subcellularLocation>
</comment>
<feature type="transmembrane region" description="Helical" evidence="14">
    <location>
        <begin position="329"/>
        <end position="347"/>
    </location>
</feature>
<evidence type="ECO:0000259" key="16">
    <source>
        <dbReference type="Pfam" id="PF16491"/>
    </source>
</evidence>
<feature type="binding site" evidence="12">
    <location>
        <position position="281"/>
    </location>
    <ligand>
        <name>Zn(2+)</name>
        <dbReference type="ChEBI" id="CHEBI:29105"/>
        <note>catalytic</note>
    </ligand>
</feature>
<keyword evidence="5 13" id="KW-0378">Hydrolase</keyword>
<feature type="transmembrane region" description="Helical" evidence="14">
    <location>
        <begin position="68"/>
        <end position="87"/>
    </location>
</feature>